<dbReference type="AlphaFoldDB" id="A1WVV0"/>
<evidence type="ECO:0000313" key="14">
    <source>
        <dbReference type="Proteomes" id="UP000000647"/>
    </source>
</evidence>
<evidence type="ECO:0000256" key="6">
    <source>
        <dbReference type="ARBA" id="ARBA00023315"/>
    </source>
</evidence>
<dbReference type="RefSeq" id="WP_011813835.1">
    <property type="nucleotide sequence ID" value="NC_008789.1"/>
</dbReference>
<dbReference type="SUPFAM" id="SSF47005">
    <property type="entry name" value="Peripheral subunit-binding domain of 2-oxo acid dehydrogenase complex"/>
    <property type="match status" value="1"/>
</dbReference>
<evidence type="ECO:0000256" key="4">
    <source>
        <dbReference type="ARBA" id="ARBA00022737"/>
    </source>
</evidence>
<dbReference type="Pfam" id="PF02817">
    <property type="entry name" value="E3_binding"/>
    <property type="match status" value="1"/>
</dbReference>
<dbReference type="InterPro" id="IPR004167">
    <property type="entry name" value="PSBD"/>
</dbReference>
<evidence type="ECO:0000256" key="10">
    <source>
        <dbReference type="SAM" id="MobiDB-lite"/>
    </source>
</evidence>
<evidence type="ECO:0000256" key="1">
    <source>
        <dbReference type="ARBA" id="ARBA00007317"/>
    </source>
</evidence>
<dbReference type="CDD" id="cd06849">
    <property type="entry name" value="lipoyl_domain"/>
    <property type="match status" value="1"/>
</dbReference>
<dbReference type="Pfam" id="PF00364">
    <property type="entry name" value="Biotin_lipoyl"/>
    <property type="match status" value="1"/>
</dbReference>
<dbReference type="Proteomes" id="UP000000647">
    <property type="component" value="Chromosome"/>
</dbReference>
<dbReference type="GO" id="GO:0045254">
    <property type="term" value="C:pyruvate dehydrogenase complex"/>
    <property type="evidence" value="ECO:0007669"/>
    <property type="project" value="UniProtKB-UniRule"/>
</dbReference>
<dbReference type="InterPro" id="IPR050743">
    <property type="entry name" value="2-oxoacid_DH_E2_comp"/>
</dbReference>
<name>A1WVV0_HALHL</name>
<feature type="compositionally biased region" description="Low complexity" evidence="10">
    <location>
        <begin position="83"/>
        <end position="126"/>
    </location>
</feature>
<dbReference type="Gene3D" id="2.40.50.100">
    <property type="match status" value="1"/>
</dbReference>
<dbReference type="SUPFAM" id="SSF52777">
    <property type="entry name" value="CoA-dependent acyltransferases"/>
    <property type="match status" value="1"/>
</dbReference>
<comment type="cofactor">
    <cofactor evidence="9">
        <name>(R)-lipoate</name>
        <dbReference type="ChEBI" id="CHEBI:83088"/>
    </cofactor>
    <text evidence="9">Binds 1 lipoyl cofactor covalently.</text>
</comment>
<evidence type="ECO:0000259" key="12">
    <source>
        <dbReference type="PROSITE" id="PS51826"/>
    </source>
</evidence>
<organism evidence="13 14">
    <name type="scientific">Halorhodospira halophila (strain DSM 244 / SL1)</name>
    <name type="common">Ectothiorhodospira halophila (strain DSM 244 / SL1)</name>
    <dbReference type="NCBI Taxonomy" id="349124"/>
    <lineage>
        <taxon>Bacteria</taxon>
        <taxon>Pseudomonadati</taxon>
        <taxon>Pseudomonadota</taxon>
        <taxon>Gammaproteobacteria</taxon>
        <taxon>Chromatiales</taxon>
        <taxon>Ectothiorhodospiraceae</taxon>
        <taxon>Halorhodospira</taxon>
    </lineage>
</organism>
<dbReference type="InterPro" id="IPR036625">
    <property type="entry name" value="E3-bd_dom_sf"/>
</dbReference>
<dbReference type="FunFam" id="2.40.50.100:FF:000009">
    <property type="entry name" value="Acetyltransferase component of pyruvate dehydrogenase complex"/>
    <property type="match status" value="1"/>
</dbReference>
<dbReference type="PROSITE" id="PS51826">
    <property type="entry name" value="PSBD"/>
    <property type="match status" value="1"/>
</dbReference>
<feature type="region of interest" description="Disordered" evidence="10">
    <location>
        <begin position="194"/>
        <end position="220"/>
    </location>
</feature>
<dbReference type="KEGG" id="hha:Hhal_1036"/>
<dbReference type="NCBIfam" id="TIGR01348">
    <property type="entry name" value="PDHac_trf_long"/>
    <property type="match status" value="1"/>
</dbReference>
<comment type="subunit">
    <text evidence="2 9">Forms a 24-polypeptide structural core with octahedral symmetry.</text>
</comment>
<dbReference type="GO" id="GO:0006086">
    <property type="term" value="P:pyruvate decarboxylation to acetyl-CoA"/>
    <property type="evidence" value="ECO:0007669"/>
    <property type="project" value="UniProtKB-UniRule"/>
</dbReference>
<dbReference type="EMBL" id="CP000544">
    <property type="protein sequence ID" value="ABM61812.1"/>
    <property type="molecule type" value="Genomic_DNA"/>
</dbReference>
<reference evidence="14" key="1">
    <citation type="submission" date="2006-12" db="EMBL/GenBank/DDBJ databases">
        <title>Complete sequence of Halorhodospira halophila SL1.</title>
        <authorList>
            <consortium name="US DOE Joint Genome Institute"/>
            <person name="Copeland A."/>
            <person name="Lucas S."/>
            <person name="Lapidus A."/>
            <person name="Barry K."/>
            <person name="Detter J.C."/>
            <person name="Glavina del Rio T."/>
            <person name="Hammon N."/>
            <person name="Israni S."/>
            <person name="Dalin E."/>
            <person name="Tice H."/>
            <person name="Pitluck S."/>
            <person name="Saunders E."/>
            <person name="Brettin T."/>
            <person name="Bruce D."/>
            <person name="Han C."/>
            <person name="Tapia R."/>
            <person name="Schmutz J."/>
            <person name="Larimer F."/>
            <person name="Land M."/>
            <person name="Hauser L."/>
            <person name="Kyrpides N."/>
            <person name="Mikhailova N."/>
            <person name="Hoff W."/>
            <person name="Richardson P."/>
        </authorList>
    </citation>
    <scope>NUCLEOTIDE SEQUENCE [LARGE SCALE GENOMIC DNA]</scope>
    <source>
        <strain evidence="14">DSM 244 / SL1</strain>
    </source>
</reference>
<dbReference type="PROSITE" id="PS50968">
    <property type="entry name" value="BIOTINYL_LIPOYL"/>
    <property type="match status" value="1"/>
</dbReference>
<evidence type="ECO:0000259" key="11">
    <source>
        <dbReference type="PROSITE" id="PS50968"/>
    </source>
</evidence>
<feature type="domain" description="Lipoyl-binding" evidence="11">
    <location>
        <begin position="3"/>
        <end position="77"/>
    </location>
</feature>
<dbReference type="eggNOG" id="COG0508">
    <property type="taxonomic scope" value="Bacteria"/>
</dbReference>
<evidence type="ECO:0000313" key="13">
    <source>
        <dbReference type="EMBL" id="ABM61812.1"/>
    </source>
</evidence>
<dbReference type="PANTHER" id="PTHR43178">
    <property type="entry name" value="DIHYDROLIPOAMIDE ACETYLTRANSFERASE COMPONENT OF PYRUVATE DEHYDROGENASE COMPLEX"/>
    <property type="match status" value="1"/>
</dbReference>
<dbReference type="EC" id="2.3.1.12" evidence="9"/>
<comment type="catalytic activity">
    <reaction evidence="8 9">
        <text>N(6)-[(R)-dihydrolipoyl]-L-lysyl-[protein] + acetyl-CoA = N(6)-[(R)-S(8)-acetyldihydrolipoyl]-L-lysyl-[protein] + CoA</text>
        <dbReference type="Rhea" id="RHEA:17017"/>
        <dbReference type="Rhea" id="RHEA-COMP:10475"/>
        <dbReference type="Rhea" id="RHEA-COMP:10478"/>
        <dbReference type="ChEBI" id="CHEBI:57287"/>
        <dbReference type="ChEBI" id="CHEBI:57288"/>
        <dbReference type="ChEBI" id="CHEBI:83100"/>
        <dbReference type="ChEBI" id="CHEBI:83111"/>
        <dbReference type="EC" id="2.3.1.12"/>
    </reaction>
</comment>
<keyword evidence="6 9" id="KW-0012">Acyltransferase</keyword>
<dbReference type="InterPro" id="IPR006256">
    <property type="entry name" value="AcTrfase_Pyrv_DH_cplx"/>
</dbReference>
<dbReference type="SUPFAM" id="SSF51230">
    <property type="entry name" value="Single hybrid motif"/>
    <property type="match status" value="1"/>
</dbReference>
<protein>
    <recommendedName>
        <fullName evidence="9">Acetyltransferase component of pyruvate dehydrogenase complex</fullName>
        <ecNumber evidence="9">2.3.1.12</ecNumber>
    </recommendedName>
</protein>
<keyword evidence="5 9" id="KW-0450">Lipoyl</keyword>
<dbReference type="GO" id="GO:0004742">
    <property type="term" value="F:dihydrolipoyllysine-residue acetyltransferase activity"/>
    <property type="evidence" value="ECO:0007669"/>
    <property type="project" value="UniProtKB-UniRule"/>
</dbReference>
<dbReference type="Pfam" id="PF00198">
    <property type="entry name" value="2-oxoacid_dh"/>
    <property type="match status" value="1"/>
</dbReference>
<keyword evidence="3 9" id="KW-0808">Transferase</keyword>
<comment type="similarity">
    <text evidence="1 9">Belongs to the 2-oxoacid dehydrogenase family.</text>
</comment>
<accession>A1WVV0</accession>
<evidence type="ECO:0000256" key="9">
    <source>
        <dbReference type="RuleBase" id="RU361137"/>
    </source>
</evidence>
<evidence type="ECO:0000256" key="2">
    <source>
        <dbReference type="ARBA" id="ARBA00011484"/>
    </source>
</evidence>
<keyword evidence="14" id="KW-1185">Reference proteome</keyword>
<dbReference type="STRING" id="349124.Hhal_1036"/>
<proteinExistence type="inferred from homology"/>
<dbReference type="InterPro" id="IPR023213">
    <property type="entry name" value="CAT-like_dom_sf"/>
</dbReference>
<evidence type="ECO:0000256" key="7">
    <source>
        <dbReference type="ARBA" id="ARBA00025211"/>
    </source>
</evidence>
<feature type="compositionally biased region" description="Low complexity" evidence="10">
    <location>
        <begin position="197"/>
        <end position="214"/>
    </location>
</feature>
<dbReference type="Gene3D" id="4.10.320.10">
    <property type="entry name" value="E3-binding domain"/>
    <property type="match status" value="1"/>
</dbReference>
<evidence type="ECO:0000256" key="3">
    <source>
        <dbReference type="ARBA" id="ARBA00022679"/>
    </source>
</evidence>
<dbReference type="PANTHER" id="PTHR43178:SF2">
    <property type="entry name" value="DIHYDROLIPOYLLYSINE-RESIDUE ACETYLTRANSFERASE COMPONENT OF PYRUVATE DEHYDROGENASE COMPLEX"/>
    <property type="match status" value="1"/>
</dbReference>
<dbReference type="HOGENOM" id="CLU_016733_10_0_6"/>
<evidence type="ECO:0000256" key="5">
    <source>
        <dbReference type="ARBA" id="ARBA00022823"/>
    </source>
</evidence>
<dbReference type="Gene3D" id="3.30.559.10">
    <property type="entry name" value="Chloramphenicol acetyltransferase-like domain"/>
    <property type="match status" value="1"/>
</dbReference>
<keyword evidence="4" id="KW-0677">Repeat</keyword>
<dbReference type="GO" id="GO:0005737">
    <property type="term" value="C:cytoplasm"/>
    <property type="evidence" value="ECO:0007669"/>
    <property type="project" value="TreeGrafter"/>
</dbReference>
<keyword evidence="13" id="KW-0670">Pyruvate</keyword>
<sequence length="456" mass="47452">MAEQELKVPDIGGFEEVEVIEVLVAPGDRIEAEQSLITLESDKASMEVPAEVGGEIRAVHVAVGDTVSEGSVVATVDPVAEPAEPATQAEAPAAAGGPAEETAPSADGGAPATAAPAAAAQPAASAGSGGGAAAGGVDESPAIDRDGHRAAHASPSVRRYARELGVDLSRVQGSGRKGRIRREDVEAYVKQVMQGQEAPPAGAAGAPAAEGAGIPPIPEQDFSRFGEVERVPLTRIQRLSGPHLHRSWLNVPHVTQFDEADITEMEAFRQSLKKEAEARGVKLTPLAFLVRAAAAALAEYPRFNASLSADGQELILKHYCHIGVAVDTPEGLVVPVLRDADQKGVLQIAEDLGTLSAKARDGKLGPADMQGGCFSISSLGGIGGTAFTPIVNAPEVAILGVSRSQTRPVWDGQTFQPRLMLPLSLSYDHRVIDGAMAARFTNYLSQVLGDLRRLVL</sequence>
<dbReference type="FunFam" id="3.30.559.10:FF:000004">
    <property type="entry name" value="Acetyltransferase component of pyruvate dehydrogenase complex"/>
    <property type="match status" value="1"/>
</dbReference>
<feature type="region of interest" description="Disordered" evidence="10">
    <location>
        <begin position="83"/>
        <end position="156"/>
    </location>
</feature>
<dbReference type="InterPro" id="IPR011053">
    <property type="entry name" value="Single_hybrid_motif"/>
</dbReference>
<dbReference type="OrthoDB" id="9805770at2"/>
<dbReference type="InterPro" id="IPR000089">
    <property type="entry name" value="Biotin_lipoyl"/>
</dbReference>
<reference evidence="13 14" key="2">
    <citation type="journal article" date="2013" name="Stand. Genomic Sci.">
        <title>Complete genome sequence of Halorhodospira halophila SL1.</title>
        <authorList>
            <person name="Challacombe J.F."/>
            <person name="Majid S."/>
            <person name="Deole R."/>
            <person name="Brettin T.S."/>
            <person name="Bruce D."/>
            <person name="Delano S.F."/>
            <person name="Detter J.C."/>
            <person name="Gleasner C.D."/>
            <person name="Han C.S."/>
            <person name="Misra M."/>
            <person name="Reitenga K.G."/>
            <person name="Mikhailova N."/>
            <person name="Woyke T."/>
            <person name="Pitluck S."/>
            <person name="Nolan M."/>
            <person name="Land M.L."/>
            <person name="Saunders E."/>
            <person name="Tapia R."/>
            <person name="Lapidus A."/>
            <person name="Ivanova N."/>
            <person name="Hoff W.D."/>
        </authorList>
    </citation>
    <scope>NUCLEOTIDE SEQUENCE [LARGE SCALE GENOMIC DNA]</scope>
    <source>
        <strain evidence="14">DSM 244 / SL1</strain>
    </source>
</reference>
<dbReference type="InterPro" id="IPR001078">
    <property type="entry name" value="2-oxoacid_DH_actylTfrase"/>
</dbReference>
<dbReference type="GO" id="GO:0031405">
    <property type="term" value="F:lipoic acid binding"/>
    <property type="evidence" value="ECO:0007669"/>
    <property type="project" value="TreeGrafter"/>
</dbReference>
<dbReference type="PROSITE" id="PS00189">
    <property type="entry name" value="LIPOYL"/>
    <property type="match status" value="1"/>
</dbReference>
<dbReference type="InterPro" id="IPR003016">
    <property type="entry name" value="2-oxoA_DH_lipoyl-BS"/>
</dbReference>
<comment type="function">
    <text evidence="7">The pyruvate dehydrogenase complex catalyzes the overall conversion of pyruvate to acetyl-CoA and CO(2). It contains multiple copies of three enzymatic components: pyruvate dehydrogenase (E1), dihydrolipoamide acetyltransferase (E2) and lipoamide dehydrogenase (E3).</text>
</comment>
<evidence type="ECO:0000256" key="8">
    <source>
        <dbReference type="ARBA" id="ARBA00048370"/>
    </source>
</evidence>
<gene>
    <name evidence="13" type="ordered locus">Hhal_1036</name>
</gene>
<feature type="domain" description="Peripheral subunit-binding (PSBD)" evidence="12">
    <location>
        <begin position="152"/>
        <end position="189"/>
    </location>
</feature>